<keyword evidence="1" id="KW-0472">Membrane</keyword>
<proteinExistence type="predicted"/>
<organism evidence="2">
    <name type="scientific">Aureoumbra lagunensis</name>
    <dbReference type="NCBI Taxonomy" id="44058"/>
    <lineage>
        <taxon>Eukaryota</taxon>
        <taxon>Sar</taxon>
        <taxon>Stramenopiles</taxon>
        <taxon>Ochrophyta</taxon>
        <taxon>Pelagophyceae</taxon>
        <taxon>Pelagomonadales</taxon>
        <taxon>Aureoumbra</taxon>
    </lineage>
</organism>
<dbReference type="AlphaFoldDB" id="A0A7S3JRD9"/>
<feature type="transmembrane region" description="Helical" evidence="1">
    <location>
        <begin position="83"/>
        <end position="103"/>
    </location>
</feature>
<name>A0A7S3JRD9_9STRA</name>
<feature type="transmembrane region" description="Helical" evidence="1">
    <location>
        <begin position="123"/>
        <end position="144"/>
    </location>
</feature>
<feature type="transmembrane region" description="Helical" evidence="1">
    <location>
        <begin position="219"/>
        <end position="238"/>
    </location>
</feature>
<feature type="transmembrane region" description="Helical" evidence="1">
    <location>
        <begin position="12"/>
        <end position="28"/>
    </location>
</feature>
<keyword evidence="1" id="KW-1133">Transmembrane helix</keyword>
<reference evidence="2" key="1">
    <citation type="submission" date="2021-01" db="EMBL/GenBank/DDBJ databases">
        <authorList>
            <person name="Corre E."/>
            <person name="Pelletier E."/>
            <person name="Niang G."/>
            <person name="Scheremetjew M."/>
            <person name="Finn R."/>
            <person name="Kale V."/>
            <person name="Holt S."/>
            <person name="Cochrane G."/>
            <person name="Meng A."/>
            <person name="Brown T."/>
            <person name="Cohen L."/>
        </authorList>
    </citation>
    <scope>NUCLEOTIDE SEQUENCE</scope>
    <source>
        <strain evidence="2">CCMP1510</strain>
    </source>
</reference>
<protein>
    <submittedName>
        <fullName evidence="2">Uncharacterized protein</fullName>
    </submittedName>
</protein>
<dbReference type="EMBL" id="HBIJ01004478">
    <property type="protein sequence ID" value="CAE0362420.1"/>
    <property type="molecule type" value="Transcribed_RNA"/>
</dbReference>
<keyword evidence="1" id="KW-0812">Transmembrane</keyword>
<evidence type="ECO:0000256" key="1">
    <source>
        <dbReference type="SAM" id="Phobius"/>
    </source>
</evidence>
<accession>A0A7S3JRD9</accession>
<gene>
    <name evidence="2" type="ORF">ALAG00032_LOCUS3161</name>
</gene>
<sequence length="363" mass="41360">MARLFSKKHDRFHVHKVLGLYVLLHFLYRGKLLVVQGKGIGKDEETTFSIIFFLGLHILLNLTSFIFHLPARRNPLAPMIWPAYRAHNLIFAARNILGAIMLIVIDRDQLYKTWYTEHNVGRIIIRCTFIVIFMGLADAASAYYKNGQETTRGMPYFEASSPRSLKVLKSFYMQCQFHATFLSVTEPTLSFFSVFAIQVASFAMTLARKRKITSLQWHIIYALSLWSVYAFMLCRPISSSVAAAGILAGITKEIRQHLRFDKYALWTCTIILHELIIARVPQIPPSGSPQLAAKLLMTLAAARYVHRLGRVFLIEAGRSRPLYDDDDDEQFNAHDNILSSSSAVVDMKKSTTFAVHHDTTKQE</sequence>
<feature type="transmembrane region" description="Helical" evidence="1">
    <location>
        <begin position="48"/>
        <end position="71"/>
    </location>
</feature>
<evidence type="ECO:0000313" key="2">
    <source>
        <dbReference type="EMBL" id="CAE0362420.1"/>
    </source>
</evidence>